<keyword evidence="10" id="KW-1185">Reference proteome</keyword>
<comment type="catalytic activity">
    <reaction evidence="1">
        <text>guanosine(46) in tRNA + S-adenosyl-L-methionine = N(7)-methylguanosine(46) in tRNA + S-adenosyl-L-homocysteine</text>
        <dbReference type="Rhea" id="RHEA:42708"/>
        <dbReference type="Rhea" id="RHEA-COMP:10188"/>
        <dbReference type="Rhea" id="RHEA-COMP:10189"/>
        <dbReference type="ChEBI" id="CHEBI:57856"/>
        <dbReference type="ChEBI" id="CHEBI:59789"/>
        <dbReference type="ChEBI" id="CHEBI:74269"/>
        <dbReference type="ChEBI" id="CHEBI:74480"/>
        <dbReference type="EC" id="2.1.1.33"/>
    </reaction>
</comment>
<comment type="caution">
    <text evidence="9">The sequence shown here is derived from an EMBL/GenBank/DDBJ whole genome shotgun (WGS) entry which is preliminary data.</text>
</comment>
<evidence type="ECO:0000256" key="8">
    <source>
        <dbReference type="ARBA" id="ARBA00022694"/>
    </source>
</evidence>
<gene>
    <name evidence="9" type="primary">cbiT</name>
    <name evidence="9" type="ORF">DLD82_05995</name>
</gene>
<proteinExistence type="predicted"/>
<dbReference type="AlphaFoldDB" id="A0A2V2N8W4"/>
<dbReference type="InterPro" id="IPR050714">
    <property type="entry name" value="Cobalamin_biosynth_MTase"/>
</dbReference>
<keyword evidence="6 9" id="KW-0808">Transferase</keyword>
<reference evidence="9 10" key="1">
    <citation type="submission" date="2018-05" db="EMBL/GenBank/DDBJ databases">
        <title>Draft genome of Methanospirillum stamsii Pt1.</title>
        <authorList>
            <person name="Dueholm M.S."/>
            <person name="Nielsen P.H."/>
            <person name="Bakmann L.F."/>
            <person name="Otzen D.E."/>
        </authorList>
    </citation>
    <scope>NUCLEOTIDE SEQUENCE [LARGE SCALE GENOMIC DNA]</scope>
    <source>
        <strain evidence="9 10">Pt1</strain>
    </source>
</reference>
<keyword evidence="7" id="KW-0949">S-adenosyl-L-methionine</keyword>
<keyword evidence="5 9" id="KW-0489">Methyltransferase</keyword>
<evidence type="ECO:0000256" key="6">
    <source>
        <dbReference type="ARBA" id="ARBA00022679"/>
    </source>
</evidence>
<dbReference type="PANTHER" id="PTHR43182">
    <property type="entry name" value="COBALT-PRECORRIN-6B C(15)-METHYLTRANSFERASE (DECARBOXYLATING)"/>
    <property type="match status" value="1"/>
</dbReference>
<name>A0A2V2N8W4_9EURY</name>
<dbReference type="NCBIfam" id="TIGR02469">
    <property type="entry name" value="CbiT"/>
    <property type="match status" value="1"/>
</dbReference>
<dbReference type="SUPFAM" id="SSF53335">
    <property type="entry name" value="S-adenosyl-L-methionine-dependent methyltransferases"/>
    <property type="match status" value="1"/>
</dbReference>
<dbReference type="EMBL" id="QGMZ01000012">
    <property type="protein sequence ID" value="PWR75130.1"/>
    <property type="molecule type" value="Genomic_DNA"/>
</dbReference>
<evidence type="ECO:0000313" key="9">
    <source>
        <dbReference type="EMBL" id="PWR75130.1"/>
    </source>
</evidence>
<dbReference type="EC" id="2.1.1.33" evidence="3"/>
<accession>A0A2V2N8W4</accession>
<comment type="pathway">
    <text evidence="2">Cofactor biosynthesis; adenosylcobalamin biosynthesis.</text>
</comment>
<evidence type="ECO:0000256" key="7">
    <source>
        <dbReference type="ARBA" id="ARBA00022691"/>
    </source>
</evidence>
<dbReference type="GO" id="GO:0009236">
    <property type="term" value="P:cobalamin biosynthetic process"/>
    <property type="evidence" value="ECO:0007669"/>
    <property type="project" value="UniProtKB-KW"/>
</dbReference>
<dbReference type="GO" id="GO:0008176">
    <property type="term" value="F:tRNA (guanine(46)-N7)-methyltransferase activity"/>
    <property type="evidence" value="ECO:0007669"/>
    <property type="project" value="UniProtKB-EC"/>
</dbReference>
<evidence type="ECO:0000256" key="1">
    <source>
        <dbReference type="ARBA" id="ARBA00000142"/>
    </source>
</evidence>
<keyword evidence="8" id="KW-0819">tRNA processing</keyword>
<dbReference type="Gene3D" id="3.40.50.150">
    <property type="entry name" value="Vaccinia Virus protein VP39"/>
    <property type="match status" value="1"/>
</dbReference>
<dbReference type="Pfam" id="PF02390">
    <property type="entry name" value="Methyltransf_4"/>
    <property type="match status" value="1"/>
</dbReference>
<dbReference type="InterPro" id="IPR014008">
    <property type="entry name" value="Cbl_synth_MTase_CbiT"/>
</dbReference>
<sequence>MDTEHMTMCPLEKPPTGGPTKDEILAIALQKLGLHPDDIFADIGCGTGKVTITTSPLVSEIHAIDVREEASRWTEQEIIRLNIRNVTIHHKDAVEVLSSLEKLDTAFVGGSRNLTDVLFHLARLRVRTVVISAVLLETLNSAIKTLQEYEMFHEVIHIQVSKSMPLAGGIMLKPIDPVYLIIGGRKE</sequence>
<evidence type="ECO:0000256" key="5">
    <source>
        <dbReference type="ARBA" id="ARBA00022603"/>
    </source>
</evidence>
<dbReference type="Proteomes" id="UP000245934">
    <property type="component" value="Unassembled WGS sequence"/>
</dbReference>
<evidence type="ECO:0000256" key="3">
    <source>
        <dbReference type="ARBA" id="ARBA00011977"/>
    </source>
</evidence>
<evidence type="ECO:0000256" key="4">
    <source>
        <dbReference type="ARBA" id="ARBA00022573"/>
    </source>
</evidence>
<protein>
    <recommendedName>
        <fullName evidence="3">tRNA (guanine(46)-N(7))-methyltransferase</fullName>
        <ecNumber evidence="3">2.1.1.33</ecNumber>
    </recommendedName>
</protein>
<organism evidence="9 10">
    <name type="scientific">Methanospirillum stamsii</name>
    <dbReference type="NCBI Taxonomy" id="1277351"/>
    <lineage>
        <taxon>Archaea</taxon>
        <taxon>Methanobacteriati</taxon>
        <taxon>Methanobacteriota</taxon>
        <taxon>Stenosarchaea group</taxon>
        <taxon>Methanomicrobia</taxon>
        <taxon>Methanomicrobiales</taxon>
        <taxon>Methanospirillaceae</taxon>
        <taxon>Methanospirillum</taxon>
    </lineage>
</organism>
<dbReference type="InterPro" id="IPR029063">
    <property type="entry name" value="SAM-dependent_MTases_sf"/>
</dbReference>
<evidence type="ECO:0000256" key="2">
    <source>
        <dbReference type="ARBA" id="ARBA00004953"/>
    </source>
</evidence>
<evidence type="ECO:0000313" key="10">
    <source>
        <dbReference type="Proteomes" id="UP000245934"/>
    </source>
</evidence>
<dbReference type="PANTHER" id="PTHR43182:SF1">
    <property type="entry name" value="COBALT-PRECORRIN-7 C(5)-METHYLTRANSFERASE"/>
    <property type="match status" value="1"/>
</dbReference>
<keyword evidence="4" id="KW-0169">Cobalamin biosynthesis</keyword>
<dbReference type="InterPro" id="IPR003358">
    <property type="entry name" value="tRNA_(Gua-N-7)_MeTrfase_Trmb"/>
</dbReference>
<dbReference type="GO" id="GO:0008276">
    <property type="term" value="F:protein methyltransferase activity"/>
    <property type="evidence" value="ECO:0007669"/>
    <property type="project" value="InterPro"/>
</dbReference>